<dbReference type="InterPro" id="IPR035669">
    <property type="entry name" value="SGNH_plant_lipase-like"/>
</dbReference>
<dbReference type="GO" id="GO:0016042">
    <property type="term" value="P:lipid catabolic process"/>
    <property type="evidence" value="ECO:0007669"/>
    <property type="project" value="UniProtKB-KW"/>
</dbReference>
<evidence type="ECO:0000256" key="6">
    <source>
        <dbReference type="ARBA" id="ARBA00022963"/>
    </source>
</evidence>
<dbReference type="Gene3D" id="3.40.50.1110">
    <property type="entry name" value="SGNH hydrolase"/>
    <property type="match status" value="1"/>
</dbReference>
<keyword evidence="6" id="KW-0442">Lipid degradation</keyword>
<dbReference type="InterPro" id="IPR036514">
    <property type="entry name" value="SGNH_hydro_sf"/>
</dbReference>
<dbReference type="GO" id="GO:0016788">
    <property type="term" value="F:hydrolase activity, acting on ester bonds"/>
    <property type="evidence" value="ECO:0007669"/>
    <property type="project" value="InterPro"/>
</dbReference>
<keyword evidence="5" id="KW-0378">Hydrolase</keyword>
<keyword evidence="10" id="KW-1185">Reference proteome</keyword>
<reference evidence="9" key="1">
    <citation type="submission" date="2020-03" db="EMBL/GenBank/DDBJ databases">
        <title>A high-quality chromosome-level genome assembly of a woody plant with both climbing and erect habits, Rhamnella rubrinervis.</title>
        <authorList>
            <person name="Lu Z."/>
            <person name="Yang Y."/>
            <person name="Zhu X."/>
            <person name="Sun Y."/>
        </authorList>
    </citation>
    <scope>NUCLEOTIDE SEQUENCE</scope>
    <source>
        <strain evidence="9">BYM</strain>
        <tissue evidence="9">Leaf</tissue>
    </source>
</reference>
<dbReference type="GO" id="GO:0005576">
    <property type="term" value="C:extracellular region"/>
    <property type="evidence" value="ECO:0007669"/>
    <property type="project" value="UniProtKB-SubCell"/>
</dbReference>
<feature type="signal peptide" evidence="8">
    <location>
        <begin position="1"/>
        <end position="19"/>
    </location>
</feature>
<dbReference type="OrthoDB" id="1600564at2759"/>
<dbReference type="Proteomes" id="UP000796880">
    <property type="component" value="Unassembled WGS sequence"/>
</dbReference>
<feature type="chain" id="PRO_5035438369" evidence="8">
    <location>
        <begin position="20"/>
        <end position="369"/>
    </location>
</feature>
<keyword evidence="3" id="KW-0964">Secreted</keyword>
<evidence type="ECO:0000313" key="9">
    <source>
        <dbReference type="EMBL" id="KAF3447386.1"/>
    </source>
</evidence>
<dbReference type="InterPro" id="IPR001087">
    <property type="entry name" value="GDSL"/>
</dbReference>
<evidence type="ECO:0000313" key="10">
    <source>
        <dbReference type="Proteomes" id="UP000796880"/>
    </source>
</evidence>
<gene>
    <name evidence="9" type="ORF">FNV43_RR12572</name>
</gene>
<evidence type="ECO:0000256" key="4">
    <source>
        <dbReference type="ARBA" id="ARBA00022729"/>
    </source>
</evidence>
<protein>
    <submittedName>
        <fullName evidence="9">Uncharacterized protein</fullName>
    </submittedName>
</protein>
<name>A0A8K0H7W5_9ROSA</name>
<dbReference type="EMBL" id="VOIH02000005">
    <property type="protein sequence ID" value="KAF3447386.1"/>
    <property type="molecule type" value="Genomic_DNA"/>
</dbReference>
<keyword evidence="7" id="KW-0443">Lipid metabolism</keyword>
<evidence type="ECO:0000256" key="1">
    <source>
        <dbReference type="ARBA" id="ARBA00004613"/>
    </source>
</evidence>
<accession>A0A8K0H7W5</accession>
<comment type="subcellular location">
    <subcellularLocation>
        <location evidence="1">Secreted</location>
    </subcellularLocation>
</comment>
<organism evidence="9 10">
    <name type="scientific">Rhamnella rubrinervis</name>
    <dbReference type="NCBI Taxonomy" id="2594499"/>
    <lineage>
        <taxon>Eukaryota</taxon>
        <taxon>Viridiplantae</taxon>
        <taxon>Streptophyta</taxon>
        <taxon>Embryophyta</taxon>
        <taxon>Tracheophyta</taxon>
        <taxon>Spermatophyta</taxon>
        <taxon>Magnoliopsida</taxon>
        <taxon>eudicotyledons</taxon>
        <taxon>Gunneridae</taxon>
        <taxon>Pentapetalae</taxon>
        <taxon>rosids</taxon>
        <taxon>fabids</taxon>
        <taxon>Rosales</taxon>
        <taxon>Rhamnaceae</taxon>
        <taxon>rhamnoid group</taxon>
        <taxon>Rhamneae</taxon>
        <taxon>Rhamnella</taxon>
    </lineage>
</organism>
<dbReference type="PANTHER" id="PTHR45650">
    <property type="entry name" value="GDSL-LIKE LIPASE/ACYLHYDROLASE-RELATED"/>
    <property type="match status" value="1"/>
</dbReference>
<proteinExistence type="inferred from homology"/>
<comment type="caution">
    <text evidence="9">The sequence shown here is derived from an EMBL/GenBank/DDBJ whole genome shotgun (WGS) entry which is preliminary data.</text>
</comment>
<evidence type="ECO:0000256" key="8">
    <source>
        <dbReference type="SAM" id="SignalP"/>
    </source>
</evidence>
<keyword evidence="4 8" id="KW-0732">Signal</keyword>
<evidence type="ECO:0000256" key="2">
    <source>
        <dbReference type="ARBA" id="ARBA00008668"/>
    </source>
</evidence>
<evidence type="ECO:0000256" key="7">
    <source>
        <dbReference type="ARBA" id="ARBA00023098"/>
    </source>
</evidence>
<sequence length="369" mass="41372">MRFSAAILVVLWLCARAWSQPRQPQEAQVPGFFIFGDSLVDNGNNNRIMTLARANYRPYGIDFPQGSTGRFTNGRTFVDVLAQLLGFPTYIPAYARTRGPALLRGVNYASGAAGIRDETGNNLGDHASMNQQLSNFGDTVQQLRRFYRGDANALNTYLTKCIFYSGMGSNDYLNNYFMPTFYTTSSDYSIKAYASLLLQDYKRQLTQLYQLGARKVIVTAVGQIGCIPYQLARYHGNNNSSRCNENINKAIILFNSGLRKMVDQFNDGELPGAKFVYLDSYRSTYDLYQNGTHSGFEVMDKGCCGVGRNNGQITCLPLQQPCNDRNKYLFWDAFHPTEAANIILAKAAFDSSQSQSYAYPLNIRQLAML</sequence>
<dbReference type="Pfam" id="PF00657">
    <property type="entry name" value="Lipase_GDSL"/>
    <property type="match status" value="1"/>
</dbReference>
<comment type="similarity">
    <text evidence="2">Belongs to the 'GDSL' lipolytic enzyme family.</text>
</comment>
<dbReference type="InterPro" id="IPR051238">
    <property type="entry name" value="GDSL_esterase/lipase"/>
</dbReference>
<evidence type="ECO:0000256" key="5">
    <source>
        <dbReference type="ARBA" id="ARBA00022801"/>
    </source>
</evidence>
<dbReference type="CDD" id="cd01837">
    <property type="entry name" value="SGNH_plant_lipase_like"/>
    <property type="match status" value="1"/>
</dbReference>
<dbReference type="PANTHER" id="PTHR45650:SF12">
    <property type="entry name" value="ZINC FINGER PROTEIN"/>
    <property type="match status" value="1"/>
</dbReference>
<dbReference type="SUPFAM" id="SSF52266">
    <property type="entry name" value="SGNH hydrolase"/>
    <property type="match status" value="1"/>
</dbReference>
<dbReference type="AlphaFoldDB" id="A0A8K0H7W5"/>
<evidence type="ECO:0000256" key="3">
    <source>
        <dbReference type="ARBA" id="ARBA00022525"/>
    </source>
</evidence>